<dbReference type="InterPro" id="IPR000276">
    <property type="entry name" value="GPCR_Rhodpsn"/>
</dbReference>
<feature type="transmembrane region" description="Helical" evidence="5">
    <location>
        <begin position="232"/>
        <end position="258"/>
    </location>
</feature>
<dbReference type="GO" id="GO:0008528">
    <property type="term" value="F:G protein-coupled peptide receptor activity"/>
    <property type="evidence" value="ECO:0007669"/>
    <property type="project" value="InterPro"/>
</dbReference>
<dbReference type="Proteomes" id="UP001347796">
    <property type="component" value="Unassembled WGS sequence"/>
</dbReference>
<dbReference type="SUPFAM" id="SSF81321">
    <property type="entry name" value="Family A G protein-coupled receptor-like"/>
    <property type="match status" value="1"/>
</dbReference>
<dbReference type="PRINTS" id="PR00237">
    <property type="entry name" value="GPCRRHODOPSN"/>
</dbReference>
<dbReference type="InterPro" id="IPR017452">
    <property type="entry name" value="GPCR_Rhodpsn_7TM"/>
</dbReference>
<dbReference type="Gene3D" id="1.20.1070.10">
    <property type="entry name" value="Rhodopsin 7-helix transmembrane proteins"/>
    <property type="match status" value="1"/>
</dbReference>
<evidence type="ECO:0000313" key="7">
    <source>
        <dbReference type="EMBL" id="KAK6183123.1"/>
    </source>
</evidence>
<feature type="domain" description="G-protein coupled receptors family 1 profile" evidence="6">
    <location>
        <begin position="73"/>
        <end position="349"/>
    </location>
</feature>
<protein>
    <recommendedName>
        <fullName evidence="6">G-protein coupled receptors family 1 profile domain-containing protein</fullName>
    </recommendedName>
</protein>
<feature type="transmembrane region" description="Helical" evidence="5">
    <location>
        <begin position="93"/>
        <end position="111"/>
    </location>
</feature>
<proteinExistence type="predicted"/>
<feature type="transmembrane region" description="Helical" evidence="5">
    <location>
        <begin position="294"/>
        <end position="313"/>
    </location>
</feature>
<keyword evidence="2 5" id="KW-0812">Transmembrane</keyword>
<keyword evidence="3 5" id="KW-1133">Transmembrane helix</keyword>
<dbReference type="Pfam" id="PF10324">
    <property type="entry name" value="7TM_GPCR_Srw"/>
    <property type="match status" value="1"/>
</dbReference>
<dbReference type="InterPro" id="IPR052954">
    <property type="entry name" value="GPCR-Ligand_Int"/>
</dbReference>
<feature type="transmembrane region" description="Helical" evidence="5">
    <location>
        <begin position="179"/>
        <end position="202"/>
    </location>
</feature>
<evidence type="ECO:0000259" key="6">
    <source>
        <dbReference type="PROSITE" id="PS50262"/>
    </source>
</evidence>
<sequence length="378" mass="43083">MAFNTTLNSLETFESSFTTMNDSQVNSTVDDQHSNNYIDAESGGFITKATGDLIRSVISFYLLPPVYLFGLIGNVLSLIIFCWKKMRQCSTNVVLAYLALIDTLFLLISFMRKMSWLIGKADPLTAQTSDNAILTVPVVLELMTNRISSFLSLVICCERFIAVFKPLKVKFWVTSKRIVFALVAVTAFVFGILAVGFGMTTFRKYYDDTKNRTMARLTYKPSNLNNPKNLNAYSVFITVSLRLLPMFPITILTIAIIAKMHQRKKWLKHVTNATQNANAEDDLQTMTKILMTTVSIYIACNLFGNSFLVLSWIDSRFSIRGEFSIEFRTADFIISFFDVCNSSANFVVYTVMNKKFSSILVQMLRDFRKKIRSDTRYR</sequence>
<evidence type="ECO:0000256" key="1">
    <source>
        <dbReference type="ARBA" id="ARBA00004370"/>
    </source>
</evidence>
<comment type="caution">
    <text evidence="7">The sequence shown here is derived from an EMBL/GenBank/DDBJ whole genome shotgun (WGS) entry which is preliminary data.</text>
</comment>
<dbReference type="PANTHER" id="PTHR46641">
    <property type="entry name" value="FMRFAMIDE RECEPTOR-RELATED"/>
    <property type="match status" value="1"/>
</dbReference>
<dbReference type="PROSITE" id="PS50262">
    <property type="entry name" value="G_PROTEIN_RECEP_F1_2"/>
    <property type="match status" value="1"/>
</dbReference>
<feature type="transmembrane region" description="Helical" evidence="5">
    <location>
        <begin position="58"/>
        <end position="81"/>
    </location>
</feature>
<reference evidence="7 8" key="1">
    <citation type="submission" date="2024-01" db="EMBL/GenBank/DDBJ databases">
        <title>The genome of the rayed Mediterranean limpet Patella caerulea (Linnaeus, 1758).</title>
        <authorList>
            <person name="Anh-Thu Weber A."/>
            <person name="Halstead-Nussloch G."/>
        </authorList>
    </citation>
    <scope>NUCLEOTIDE SEQUENCE [LARGE SCALE GENOMIC DNA]</scope>
    <source>
        <strain evidence="7">AATW-2023a</strain>
        <tissue evidence="7">Whole specimen</tissue>
    </source>
</reference>
<evidence type="ECO:0000256" key="2">
    <source>
        <dbReference type="ARBA" id="ARBA00022692"/>
    </source>
</evidence>
<accession>A0AAN8JYQ4</accession>
<dbReference type="AlphaFoldDB" id="A0AAN8JYQ4"/>
<evidence type="ECO:0000313" key="8">
    <source>
        <dbReference type="Proteomes" id="UP001347796"/>
    </source>
</evidence>
<comment type="subcellular location">
    <subcellularLocation>
        <location evidence="1">Membrane</location>
    </subcellularLocation>
</comment>
<evidence type="ECO:0000256" key="3">
    <source>
        <dbReference type="ARBA" id="ARBA00022989"/>
    </source>
</evidence>
<dbReference type="EMBL" id="JAZGQO010000007">
    <property type="protein sequence ID" value="KAK6183123.1"/>
    <property type="molecule type" value="Genomic_DNA"/>
</dbReference>
<keyword evidence="8" id="KW-1185">Reference proteome</keyword>
<dbReference type="GO" id="GO:0016020">
    <property type="term" value="C:membrane"/>
    <property type="evidence" value="ECO:0007669"/>
    <property type="project" value="UniProtKB-SubCell"/>
</dbReference>
<name>A0AAN8JYQ4_PATCE</name>
<keyword evidence="4 5" id="KW-0472">Membrane</keyword>
<gene>
    <name evidence="7" type="ORF">SNE40_010660</name>
</gene>
<evidence type="ECO:0000256" key="4">
    <source>
        <dbReference type="ARBA" id="ARBA00023136"/>
    </source>
</evidence>
<dbReference type="PANTHER" id="PTHR46641:SF25">
    <property type="entry name" value="CNMAMIDE RECEPTOR-RELATED"/>
    <property type="match status" value="1"/>
</dbReference>
<dbReference type="InterPro" id="IPR019427">
    <property type="entry name" value="7TM_GPCR_serpentine_rcpt_Srw"/>
</dbReference>
<organism evidence="7 8">
    <name type="scientific">Patella caerulea</name>
    <name type="common">Rayed Mediterranean limpet</name>
    <dbReference type="NCBI Taxonomy" id="87958"/>
    <lineage>
        <taxon>Eukaryota</taxon>
        <taxon>Metazoa</taxon>
        <taxon>Spiralia</taxon>
        <taxon>Lophotrochozoa</taxon>
        <taxon>Mollusca</taxon>
        <taxon>Gastropoda</taxon>
        <taxon>Patellogastropoda</taxon>
        <taxon>Patelloidea</taxon>
        <taxon>Patellidae</taxon>
        <taxon>Patella</taxon>
    </lineage>
</organism>
<evidence type="ECO:0000256" key="5">
    <source>
        <dbReference type="SAM" id="Phobius"/>
    </source>
</evidence>